<keyword evidence="5" id="KW-0663">Pyridoxal phosphate</keyword>
<organism evidence="8 9">
    <name type="scientific">Chondromyces apiculatus DSM 436</name>
    <dbReference type="NCBI Taxonomy" id="1192034"/>
    <lineage>
        <taxon>Bacteria</taxon>
        <taxon>Pseudomonadati</taxon>
        <taxon>Myxococcota</taxon>
        <taxon>Polyangia</taxon>
        <taxon>Polyangiales</taxon>
        <taxon>Polyangiaceae</taxon>
        <taxon>Chondromyces</taxon>
    </lineage>
</organism>
<dbReference type="PANTHER" id="PTHR46383:SF2">
    <property type="entry name" value="AMINOTRANSFERASE"/>
    <property type="match status" value="1"/>
</dbReference>
<evidence type="ECO:0000256" key="3">
    <source>
        <dbReference type="ARBA" id="ARBA00022576"/>
    </source>
</evidence>
<name>A0A017SVQ9_9BACT</name>
<evidence type="ECO:0000256" key="4">
    <source>
        <dbReference type="ARBA" id="ARBA00022679"/>
    </source>
</evidence>
<protein>
    <recommendedName>
        <fullName evidence="6">Aminotransferase</fullName>
        <ecNumber evidence="6">2.6.1.-</ecNumber>
    </recommendedName>
</protein>
<evidence type="ECO:0000256" key="1">
    <source>
        <dbReference type="ARBA" id="ARBA00001933"/>
    </source>
</evidence>
<dbReference type="STRING" id="1192034.CAP_8751"/>
<dbReference type="InterPro" id="IPR015421">
    <property type="entry name" value="PyrdxlP-dep_Trfase_major"/>
</dbReference>
<evidence type="ECO:0000313" key="9">
    <source>
        <dbReference type="Proteomes" id="UP000019678"/>
    </source>
</evidence>
<dbReference type="InterPro" id="IPR015424">
    <property type="entry name" value="PyrdxlP-dep_Trfase"/>
</dbReference>
<evidence type="ECO:0000256" key="2">
    <source>
        <dbReference type="ARBA" id="ARBA00007441"/>
    </source>
</evidence>
<accession>A0A017SVQ9</accession>
<dbReference type="PANTHER" id="PTHR46383">
    <property type="entry name" value="ASPARTATE AMINOTRANSFERASE"/>
    <property type="match status" value="1"/>
</dbReference>
<keyword evidence="3 6" id="KW-0032">Aminotransferase</keyword>
<gene>
    <name evidence="8" type="ORF">CAP_8751</name>
</gene>
<keyword evidence="9" id="KW-1185">Reference proteome</keyword>
<dbReference type="GO" id="GO:0006520">
    <property type="term" value="P:amino acid metabolic process"/>
    <property type="evidence" value="ECO:0007669"/>
    <property type="project" value="InterPro"/>
</dbReference>
<dbReference type="Gene3D" id="3.40.640.10">
    <property type="entry name" value="Type I PLP-dependent aspartate aminotransferase-like (Major domain)"/>
    <property type="match status" value="1"/>
</dbReference>
<dbReference type="SUPFAM" id="SSF53383">
    <property type="entry name" value="PLP-dependent transferases"/>
    <property type="match status" value="1"/>
</dbReference>
<evidence type="ECO:0000256" key="5">
    <source>
        <dbReference type="ARBA" id="ARBA00022898"/>
    </source>
</evidence>
<comment type="cofactor">
    <cofactor evidence="1 6">
        <name>pyridoxal 5'-phosphate</name>
        <dbReference type="ChEBI" id="CHEBI:597326"/>
    </cofactor>
</comment>
<dbReference type="Proteomes" id="UP000019678">
    <property type="component" value="Unassembled WGS sequence"/>
</dbReference>
<comment type="similarity">
    <text evidence="2 6">Belongs to the class-I pyridoxal-phosphate-dependent aminotransferase family.</text>
</comment>
<evidence type="ECO:0000259" key="7">
    <source>
        <dbReference type="Pfam" id="PF00155"/>
    </source>
</evidence>
<dbReference type="PROSITE" id="PS00105">
    <property type="entry name" value="AA_TRANSFER_CLASS_1"/>
    <property type="match status" value="1"/>
</dbReference>
<dbReference type="InterPro" id="IPR004838">
    <property type="entry name" value="NHTrfase_class1_PyrdxlP-BS"/>
</dbReference>
<evidence type="ECO:0000256" key="6">
    <source>
        <dbReference type="RuleBase" id="RU000481"/>
    </source>
</evidence>
<dbReference type="EC" id="2.6.1.-" evidence="6"/>
<dbReference type="InterPro" id="IPR050596">
    <property type="entry name" value="AspAT/PAT-like"/>
</dbReference>
<dbReference type="eggNOG" id="COG0436">
    <property type="taxonomic scope" value="Bacteria"/>
</dbReference>
<proteinExistence type="inferred from homology"/>
<dbReference type="GO" id="GO:0030170">
    <property type="term" value="F:pyridoxal phosphate binding"/>
    <property type="evidence" value="ECO:0007669"/>
    <property type="project" value="InterPro"/>
</dbReference>
<dbReference type="EMBL" id="ASRX01000091">
    <property type="protein sequence ID" value="EYF01038.1"/>
    <property type="molecule type" value="Genomic_DNA"/>
</dbReference>
<dbReference type="AlphaFoldDB" id="A0A017SVQ9"/>
<dbReference type="GO" id="GO:0008483">
    <property type="term" value="F:transaminase activity"/>
    <property type="evidence" value="ECO:0007669"/>
    <property type="project" value="UniProtKB-KW"/>
</dbReference>
<comment type="caution">
    <text evidence="8">The sequence shown here is derived from an EMBL/GenBank/DDBJ whole genome shotgun (WGS) entry which is preliminary data.</text>
</comment>
<dbReference type="InterPro" id="IPR004839">
    <property type="entry name" value="Aminotransferase_I/II_large"/>
</dbReference>
<dbReference type="Pfam" id="PF00155">
    <property type="entry name" value="Aminotran_1_2"/>
    <property type="match status" value="1"/>
</dbReference>
<keyword evidence="4 6" id="KW-0808">Transferase</keyword>
<reference evidence="8 9" key="1">
    <citation type="submission" date="2013-05" db="EMBL/GenBank/DDBJ databases">
        <title>Genome assembly of Chondromyces apiculatus DSM 436.</title>
        <authorList>
            <person name="Sharma G."/>
            <person name="Khatri I."/>
            <person name="Kaur C."/>
            <person name="Mayilraj S."/>
            <person name="Subramanian S."/>
        </authorList>
    </citation>
    <scope>NUCLEOTIDE SEQUENCE [LARGE SCALE GENOMIC DNA]</scope>
    <source>
        <strain evidence="8 9">DSM 436</strain>
    </source>
</reference>
<sequence length="384" mass="42047">MPREQFNMRRHQKAYPALTMDRVMIELGAHAGGDLEPINFCQASSSFNPFEHVDVSLSRDDLGKVTPYASLNGSLGLRRAICRQYREDFGYDLQPERVCITAGATEALLIAFAMLTEPGGEVLLAASHFPPFRCLAHMFGVQCRFAPVNERHALDVEQLSRLITPRTQAIVINSPSNPHGTALTAAELEAVASLDVPVIFDEVYQALALSDERIASAIAFSDRHLIVNSFSKSLSLAGFRLGYLVVPETQMGLVADVKATTSFSSSAAGQAVCEALLEHRVALLGEHRALLRERWRTFSEAAEALGLSLYPAPQASLYGLVDLAPFQRDSARVAVDLARNWAVGVAPGSDFQTPDPRFLRLNYAAPSSQIEPGLRRIASYLQRH</sequence>
<dbReference type="CDD" id="cd00609">
    <property type="entry name" value="AAT_like"/>
    <property type="match status" value="1"/>
</dbReference>
<feature type="domain" description="Aminotransferase class I/classII large" evidence="7">
    <location>
        <begin position="38"/>
        <end position="377"/>
    </location>
</feature>
<evidence type="ECO:0000313" key="8">
    <source>
        <dbReference type="EMBL" id="EYF01038.1"/>
    </source>
</evidence>